<feature type="chain" id="PRO_5046186497" description="SipW-cognate class signal peptide" evidence="1">
    <location>
        <begin position="32"/>
        <end position="310"/>
    </location>
</feature>
<reference evidence="2 3" key="1">
    <citation type="submission" date="2020-08" db="EMBL/GenBank/DDBJ databases">
        <title>Genome public.</title>
        <authorList>
            <person name="Liu C."/>
            <person name="Sun Q."/>
        </authorList>
    </citation>
    <scope>NUCLEOTIDE SEQUENCE [LARGE SCALE GENOMIC DNA]</scope>
    <source>
        <strain evidence="2 3">NSJ-13</strain>
    </source>
</reference>
<dbReference type="EMBL" id="JACOPE010000001">
    <property type="protein sequence ID" value="MBC5683551.1"/>
    <property type="molecule type" value="Genomic_DNA"/>
</dbReference>
<evidence type="ECO:0000313" key="2">
    <source>
        <dbReference type="EMBL" id="MBC5683551.1"/>
    </source>
</evidence>
<keyword evidence="1" id="KW-0732">Signal</keyword>
<feature type="signal peptide" evidence="1">
    <location>
        <begin position="1"/>
        <end position="31"/>
    </location>
</feature>
<name>A0ABR7G9X8_9FIRM</name>
<comment type="caution">
    <text evidence="2">The sequence shown here is derived from an EMBL/GenBank/DDBJ whole genome shotgun (WGS) entry which is preliminary data.</text>
</comment>
<organism evidence="2 3">
    <name type="scientific">Ruminococcus hominis</name>
    <dbReference type="NCBI Taxonomy" id="2763065"/>
    <lineage>
        <taxon>Bacteria</taxon>
        <taxon>Bacillati</taxon>
        <taxon>Bacillota</taxon>
        <taxon>Clostridia</taxon>
        <taxon>Eubacteriales</taxon>
        <taxon>Oscillospiraceae</taxon>
        <taxon>Ruminococcus</taxon>
    </lineage>
</organism>
<evidence type="ECO:0000256" key="1">
    <source>
        <dbReference type="SAM" id="SignalP"/>
    </source>
</evidence>
<accession>A0ABR7G9X8</accession>
<dbReference type="RefSeq" id="WP_186865016.1">
    <property type="nucleotide sequence ID" value="NZ_JACOPE010000001.1"/>
</dbReference>
<sequence>MKLTERLNFKIVICAILAMAGILAVAGGSYAAYTSQDAQRGVVRNRDTEAVRFTSNYLQICANGTAQNKYAGKTILFTESQKTQSKLPINIEIYNYVKGNTAIVNERDIVYDLTLTFEGGHEGYTVNGNTVTGNTYTEKGVTLTGRSASTKKYTVTISGADVDNLKITATAIPTKLSVTNNQILAAVISPCTESKVNVFTCEGSFIDASDDAESTPAKYDAFNYEVSISNGKADVTITWDSEAVEIDKHFLQKIGKADTSTRAGTVTFEMNQEEGSGDYLIPFYIISKDKVKDLDWTGMKDIIKVEGTKK</sequence>
<protein>
    <recommendedName>
        <fullName evidence="4">SipW-cognate class signal peptide</fullName>
    </recommendedName>
</protein>
<evidence type="ECO:0000313" key="3">
    <source>
        <dbReference type="Proteomes" id="UP000631576"/>
    </source>
</evidence>
<dbReference type="Proteomes" id="UP000631576">
    <property type="component" value="Unassembled WGS sequence"/>
</dbReference>
<gene>
    <name evidence="2" type="ORF">H8S40_08205</name>
</gene>
<evidence type="ECO:0008006" key="4">
    <source>
        <dbReference type="Google" id="ProtNLM"/>
    </source>
</evidence>
<keyword evidence="3" id="KW-1185">Reference proteome</keyword>
<proteinExistence type="predicted"/>